<name>A0A9Q0DGT1_9TELE</name>
<evidence type="ECO:0000313" key="1">
    <source>
        <dbReference type="EMBL" id="KAJ3588330.1"/>
    </source>
</evidence>
<dbReference type="EMBL" id="JANIIK010000116">
    <property type="protein sequence ID" value="KAJ3588330.1"/>
    <property type="molecule type" value="Genomic_DNA"/>
</dbReference>
<protein>
    <submittedName>
        <fullName evidence="1">Uncharacterized protein</fullName>
    </submittedName>
</protein>
<reference evidence="1" key="1">
    <citation type="submission" date="2022-07" db="EMBL/GenBank/DDBJ databases">
        <title>Chromosome-level genome of Muraenolepis orangiensis.</title>
        <authorList>
            <person name="Kim J."/>
        </authorList>
    </citation>
    <scope>NUCLEOTIDE SEQUENCE</scope>
    <source>
        <strain evidence="1">KU_S4_2022</strain>
        <tissue evidence="1">Muscle</tissue>
    </source>
</reference>
<dbReference type="AlphaFoldDB" id="A0A9Q0DGT1"/>
<accession>A0A9Q0DGT1</accession>
<gene>
    <name evidence="1" type="ORF">NHX12_011923</name>
</gene>
<evidence type="ECO:0000313" key="2">
    <source>
        <dbReference type="Proteomes" id="UP001148018"/>
    </source>
</evidence>
<keyword evidence="2" id="KW-1185">Reference proteome</keyword>
<organism evidence="1 2">
    <name type="scientific">Muraenolepis orangiensis</name>
    <name type="common">Patagonian moray cod</name>
    <dbReference type="NCBI Taxonomy" id="630683"/>
    <lineage>
        <taxon>Eukaryota</taxon>
        <taxon>Metazoa</taxon>
        <taxon>Chordata</taxon>
        <taxon>Craniata</taxon>
        <taxon>Vertebrata</taxon>
        <taxon>Euteleostomi</taxon>
        <taxon>Actinopterygii</taxon>
        <taxon>Neopterygii</taxon>
        <taxon>Teleostei</taxon>
        <taxon>Neoteleostei</taxon>
        <taxon>Acanthomorphata</taxon>
        <taxon>Zeiogadaria</taxon>
        <taxon>Gadariae</taxon>
        <taxon>Gadiformes</taxon>
        <taxon>Muraenolepidoidei</taxon>
        <taxon>Muraenolepididae</taxon>
        <taxon>Muraenolepis</taxon>
    </lineage>
</organism>
<comment type="caution">
    <text evidence="1">The sequence shown here is derived from an EMBL/GenBank/DDBJ whole genome shotgun (WGS) entry which is preliminary data.</text>
</comment>
<dbReference type="Proteomes" id="UP001148018">
    <property type="component" value="Unassembled WGS sequence"/>
</dbReference>
<sequence length="111" mass="11892">MLGSVVNTQEPRGEWLNGGGVRLNGLIDVALGQSRRAIRGGCRTLGIWEPVMVLMERRTMNAECRLASARLGSVSLCADSLRCNGRDSSREVCDGVSLISDHTESCLSAQG</sequence>
<proteinExistence type="predicted"/>